<dbReference type="InterPro" id="IPR001451">
    <property type="entry name" value="Hexapep"/>
</dbReference>
<evidence type="ECO:0000313" key="3">
    <source>
        <dbReference type="EMBL" id="QUV95469.1"/>
    </source>
</evidence>
<dbReference type="PANTHER" id="PTHR23416">
    <property type="entry name" value="SIALIC ACID SYNTHASE-RELATED"/>
    <property type="match status" value="1"/>
</dbReference>
<dbReference type="PANTHER" id="PTHR23416:SF23">
    <property type="entry name" value="ACETYLTRANSFERASE C18B11.09C-RELATED"/>
    <property type="match status" value="1"/>
</dbReference>
<evidence type="ECO:0000256" key="1">
    <source>
        <dbReference type="ARBA" id="ARBA00007274"/>
    </source>
</evidence>
<keyword evidence="2" id="KW-0808">Transferase</keyword>
<name>A0ABX8B395_9BACT</name>
<dbReference type="Pfam" id="PF00132">
    <property type="entry name" value="Hexapep"/>
    <property type="match status" value="1"/>
</dbReference>
<proteinExistence type="inferred from homology"/>
<evidence type="ECO:0000313" key="4">
    <source>
        <dbReference type="Proteomes" id="UP000677668"/>
    </source>
</evidence>
<evidence type="ECO:0000256" key="2">
    <source>
        <dbReference type="ARBA" id="ARBA00022679"/>
    </source>
</evidence>
<dbReference type="SUPFAM" id="SSF51161">
    <property type="entry name" value="Trimeric LpxA-like enzymes"/>
    <property type="match status" value="1"/>
</dbReference>
<dbReference type="InterPro" id="IPR011004">
    <property type="entry name" value="Trimer_LpxA-like_sf"/>
</dbReference>
<sequence>MTKVDLSRFDNAWYRPGPVFKRVLWMLVNAWIFKSDLPYPSALKVALLRLFGARVGQGVVIKPNVNIKYPWFLSIGDFTWIGEGAWIDNLAQVTIGAHACISQGAYLLTGNHDYTSPSFDLMVGPIVITDGAWIGAKSIVLPGTEIASHVVVAAGSVIGGKTEPYSIYRGCPAQWVRQRVLRTTEPSVAQVSQPS</sequence>
<dbReference type="RefSeq" id="WP_211423692.1">
    <property type="nucleotide sequence ID" value="NZ_CP072643.1"/>
</dbReference>
<gene>
    <name evidence="3" type="ORF">J8C05_11535</name>
</gene>
<organism evidence="3 4">
    <name type="scientific">Chloracidobacterium sp. N</name>
    <dbReference type="NCBI Taxonomy" id="2821540"/>
    <lineage>
        <taxon>Bacteria</taxon>
        <taxon>Pseudomonadati</taxon>
        <taxon>Acidobacteriota</taxon>
        <taxon>Terriglobia</taxon>
        <taxon>Terriglobales</taxon>
        <taxon>Acidobacteriaceae</taxon>
        <taxon>Chloracidobacterium</taxon>
        <taxon>Chloracidobacterium aggregatum</taxon>
    </lineage>
</organism>
<dbReference type="Proteomes" id="UP000677668">
    <property type="component" value="Chromosome 2"/>
</dbReference>
<dbReference type="InterPro" id="IPR051159">
    <property type="entry name" value="Hexapeptide_acetyltransf"/>
</dbReference>
<accession>A0ABX8B395</accession>
<dbReference type="Gene3D" id="2.160.10.10">
    <property type="entry name" value="Hexapeptide repeat proteins"/>
    <property type="match status" value="1"/>
</dbReference>
<dbReference type="CDD" id="cd05825">
    <property type="entry name" value="LbH_wcaF_like"/>
    <property type="match status" value="1"/>
</dbReference>
<dbReference type="EMBL" id="CP072643">
    <property type="protein sequence ID" value="QUV95469.1"/>
    <property type="molecule type" value="Genomic_DNA"/>
</dbReference>
<comment type="similarity">
    <text evidence="1">Belongs to the transferase hexapeptide repeat family.</text>
</comment>
<protein>
    <submittedName>
        <fullName evidence="3">WcaF family extracellular polysaccharide biosynthesis acetyltransferase</fullName>
    </submittedName>
</protein>
<reference evidence="3 4" key="1">
    <citation type="submission" date="2021-03" db="EMBL/GenBank/DDBJ databases">
        <title>Genomic and phenotypic characterization of Chloracidobacterium isolates provides evidence for multiple species.</title>
        <authorList>
            <person name="Saini M.K."/>
            <person name="Costas A.M.G."/>
            <person name="Tank M."/>
            <person name="Bryant D.A."/>
        </authorList>
    </citation>
    <scope>NUCLEOTIDE SEQUENCE [LARGE SCALE GENOMIC DNA]</scope>
    <source>
        <strain evidence="3 4">N</strain>
    </source>
</reference>
<dbReference type="NCBIfam" id="NF007797">
    <property type="entry name" value="PRK10502.1"/>
    <property type="match status" value="1"/>
</dbReference>
<keyword evidence="4" id="KW-1185">Reference proteome</keyword>